<accession>A0A0B2W1A9</accession>
<reference evidence="2 3" key="1">
    <citation type="submission" date="2014-11" db="EMBL/GenBank/DDBJ databases">
        <title>Genetic blueprint of the zoonotic pathogen Toxocara canis.</title>
        <authorList>
            <person name="Zhu X.-Q."/>
            <person name="Korhonen P.K."/>
            <person name="Cai H."/>
            <person name="Young N.D."/>
            <person name="Nejsum P."/>
            <person name="von Samson-Himmelstjerna G."/>
            <person name="Boag P.R."/>
            <person name="Tan P."/>
            <person name="Li Q."/>
            <person name="Min J."/>
            <person name="Yang Y."/>
            <person name="Wang X."/>
            <person name="Fang X."/>
            <person name="Hall R.S."/>
            <person name="Hofmann A."/>
            <person name="Sternberg P.W."/>
            <person name="Jex A.R."/>
            <person name="Gasser R.B."/>
        </authorList>
    </citation>
    <scope>NUCLEOTIDE SEQUENCE [LARGE SCALE GENOMIC DNA]</scope>
    <source>
        <strain evidence="2">PN_DK_2014</strain>
    </source>
</reference>
<gene>
    <name evidence="2" type="ORF">Tcan_13920</name>
</gene>
<feature type="region of interest" description="Disordered" evidence="1">
    <location>
        <begin position="1"/>
        <end position="36"/>
    </location>
</feature>
<name>A0A0B2W1A9_TOXCA</name>
<protein>
    <submittedName>
        <fullName evidence="2">Uncharacterized protein</fullName>
    </submittedName>
</protein>
<proteinExistence type="predicted"/>
<comment type="caution">
    <text evidence="2">The sequence shown here is derived from an EMBL/GenBank/DDBJ whole genome shotgun (WGS) entry which is preliminary data.</text>
</comment>
<evidence type="ECO:0000256" key="1">
    <source>
        <dbReference type="SAM" id="MobiDB-lite"/>
    </source>
</evidence>
<dbReference type="Proteomes" id="UP000031036">
    <property type="component" value="Unassembled WGS sequence"/>
</dbReference>
<dbReference type="EMBL" id="JPKZ01000433">
    <property type="protein sequence ID" value="KHN87397.1"/>
    <property type="molecule type" value="Genomic_DNA"/>
</dbReference>
<evidence type="ECO:0000313" key="3">
    <source>
        <dbReference type="Proteomes" id="UP000031036"/>
    </source>
</evidence>
<organism evidence="2 3">
    <name type="scientific">Toxocara canis</name>
    <name type="common">Canine roundworm</name>
    <dbReference type="NCBI Taxonomy" id="6265"/>
    <lineage>
        <taxon>Eukaryota</taxon>
        <taxon>Metazoa</taxon>
        <taxon>Ecdysozoa</taxon>
        <taxon>Nematoda</taxon>
        <taxon>Chromadorea</taxon>
        <taxon>Rhabditida</taxon>
        <taxon>Spirurina</taxon>
        <taxon>Ascaridomorpha</taxon>
        <taxon>Ascaridoidea</taxon>
        <taxon>Toxocaridae</taxon>
        <taxon>Toxocara</taxon>
    </lineage>
</organism>
<feature type="compositionally biased region" description="Basic and acidic residues" evidence="1">
    <location>
        <begin position="7"/>
        <end position="20"/>
    </location>
</feature>
<keyword evidence="3" id="KW-1185">Reference proteome</keyword>
<evidence type="ECO:0000313" key="2">
    <source>
        <dbReference type="EMBL" id="KHN87397.1"/>
    </source>
</evidence>
<sequence>MVIDEATFQKEDERGQDDPHTSAAKPRTSLDKDDEAFADRLKVNTYEEGDMGLRTNGVVGGCDWRRQ</sequence>
<dbReference type="AlphaFoldDB" id="A0A0B2W1A9"/>